<evidence type="ECO:0000313" key="3">
    <source>
        <dbReference type="Proteomes" id="UP000649259"/>
    </source>
</evidence>
<dbReference type="Proteomes" id="UP000649259">
    <property type="component" value="Unassembled WGS sequence"/>
</dbReference>
<feature type="region of interest" description="Disordered" evidence="1">
    <location>
        <begin position="85"/>
        <end position="106"/>
    </location>
</feature>
<evidence type="ECO:0000256" key="1">
    <source>
        <dbReference type="SAM" id="MobiDB-lite"/>
    </source>
</evidence>
<name>A0ABQ3RSM3_9ACTN</name>
<sequence>MTLPSGYLRRAATSQVIQAESPKNLTCRSKSLCLPLPSQPQWQRGVFLHRQLRQELTVLKDEAELLTTKRTEVFIIENPEGASLKTNLTTRDGQHPGQAVKQRRLT</sequence>
<reference evidence="3" key="1">
    <citation type="submission" date="2023-07" db="EMBL/GenBank/DDBJ databases">
        <title>Whole genome shotgun sequence of Streptomyces cacaoi subsp. asoensis NBRC 13813.</title>
        <authorList>
            <person name="Komaki H."/>
            <person name="Tamura T."/>
        </authorList>
    </citation>
    <scope>NUCLEOTIDE SEQUENCE [LARGE SCALE GENOMIC DNA]</scope>
    <source>
        <strain evidence="3">NBRC 13813</strain>
    </source>
</reference>
<accession>A0ABQ3RSM3</accession>
<keyword evidence="3" id="KW-1185">Reference proteome</keyword>
<protein>
    <submittedName>
        <fullName evidence="2">Uncharacterized protein</fullName>
    </submittedName>
</protein>
<proteinExistence type="predicted"/>
<gene>
    <name evidence="2" type="ORF">Saso_05140</name>
</gene>
<organism evidence="2 3">
    <name type="scientific">Streptomyces asoensis</name>
    <dbReference type="NCBI Taxonomy" id="249586"/>
    <lineage>
        <taxon>Bacteria</taxon>
        <taxon>Bacillati</taxon>
        <taxon>Actinomycetota</taxon>
        <taxon>Actinomycetes</taxon>
        <taxon>Kitasatosporales</taxon>
        <taxon>Streptomycetaceae</taxon>
        <taxon>Streptomyces</taxon>
    </lineage>
</organism>
<dbReference type="EMBL" id="BNEB01000001">
    <property type="protein sequence ID" value="GHI58864.1"/>
    <property type="molecule type" value="Genomic_DNA"/>
</dbReference>
<comment type="caution">
    <text evidence="2">The sequence shown here is derived from an EMBL/GenBank/DDBJ whole genome shotgun (WGS) entry which is preliminary data.</text>
</comment>
<evidence type="ECO:0000313" key="2">
    <source>
        <dbReference type="EMBL" id="GHI58864.1"/>
    </source>
</evidence>